<dbReference type="Pfam" id="PF07995">
    <property type="entry name" value="GSDH"/>
    <property type="match status" value="1"/>
</dbReference>
<evidence type="ECO:0000313" key="3">
    <source>
        <dbReference type="EMBL" id="EAW30226.1"/>
    </source>
</evidence>
<dbReference type="SUPFAM" id="SSF50952">
    <property type="entry name" value="Soluble quinoprotein glucose dehydrogenase"/>
    <property type="match status" value="1"/>
</dbReference>
<evidence type="ECO:0000259" key="2">
    <source>
        <dbReference type="Pfam" id="PF07995"/>
    </source>
</evidence>
<dbReference type="PANTHER" id="PTHR19328:SF75">
    <property type="entry name" value="ALDOSE SUGAR DEHYDROGENASE YLII"/>
    <property type="match status" value="1"/>
</dbReference>
<dbReference type="eggNOG" id="COG2133">
    <property type="taxonomic scope" value="Bacteria"/>
</dbReference>
<keyword evidence="1" id="KW-0732">Signal</keyword>
<feature type="chain" id="PRO_5002631439" evidence="1">
    <location>
        <begin position="21"/>
        <end position="385"/>
    </location>
</feature>
<dbReference type="InterPro" id="IPR012938">
    <property type="entry name" value="Glc/Sorbosone_DH"/>
</dbReference>
<gene>
    <name evidence="3" type="ORF">GP2143_01745</name>
</gene>
<organism evidence="3 4">
    <name type="scientific">marine gamma proteobacterium HTCC2143</name>
    <dbReference type="NCBI Taxonomy" id="247633"/>
    <lineage>
        <taxon>Bacteria</taxon>
        <taxon>Pseudomonadati</taxon>
        <taxon>Pseudomonadota</taxon>
        <taxon>Gammaproteobacteria</taxon>
        <taxon>Cellvibrionales</taxon>
        <taxon>Spongiibacteraceae</taxon>
        <taxon>BD1-7 clade</taxon>
    </lineage>
</organism>
<reference evidence="3 4" key="1">
    <citation type="journal article" date="2010" name="J. Bacteriol.">
        <title>Genome sequence of the oligotrophic marine Gammaproteobacterium HTCC2143, isolated from the Oregon Coast.</title>
        <authorList>
            <person name="Oh H.M."/>
            <person name="Kang I."/>
            <person name="Ferriera S."/>
            <person name="Giovannoni S.J."/>
            <person name="Cho J.C."/>
        </authorList>
    </citation>
    <scope>NUCLEOTIDE SEQUENCE [LARGE SCALE GENOMIC DNA]</scope>
    <source>
        <strain evidence="3 4">HTCC2143</strain>
    </source>
</reference>
<dbReference type="PANTHER" id="PTHR19328">
    <property type="entry name" value="HEDGEHOG-INTERACTING PROTEIN"/>
    <property type="match status" value="1"/>
</dbReference>
<accession>A0YFX6</accession>
<proteinExistence type="predicted"/>
<dbReference type="InterPro" id="IPR011041">
    <property type="entry name" value="Quinoprot_gluc/sorb_DH_b-prop"/>
</dbReference>
<dbReference type="EMBL" id="AAVT01000009">
    <property type="protein sequence ID" value="EAW30226.1"/>
    <property type="molecule type" value="Genomic_DNA"/>
</dbReference>
<dbReference type="Proteomes" id="UP000004931">
    <property type="component" value="Unassembled WGS sequence"/>
</dbReference>
<dbReference type="AlphaFoldDB" id="A0YFX6"/>
<dbReference type="STRING" id="247633.GP2143_01745"/>
<evidence type="ECO:0000256" key="1">
    <source>
        <dbReference type="SAM" id="SignalP"/>
    </source>
</evidence>
<feature type="signal peptide" evidence="1">
    <location>
        <begin position="1"/>
        <end position="20"/>
    </location>
</feature>
<keyword evidence="4" id="KW-1185">Reference proteome</keyword>
<name>A0YFX6_9GAMM</name>
<dbReference type="InterPro" id="IPR011042">
    <property type="entry name" value="6-blade_b-propeller_TolB-like"/>
</dbReference>
<evidence type="ECO:0000313" key="4">
    <source>
        <dbReference type="Proteomes" id="UP000004931"/>
    </source>
</evidence>
<comment type="caution">
    <text evidence="3">The sequence shown here is derived from an EMBL/GenBank/DDBJ whole genome shotgun (WGS) entry which is preliminary data.</text>
</comment>
<sequence>MSRRSTALLSLIFLWNSSFAAVAEVNDGEVAGSALHPFQVVEVVDGLEIPWSMAWLPNGDMLVTERPGQLRVVSNGKLSAPVEGVPKVHAESQGGLFDVLPHPDFASNSLVYLSFAEPLADSTTTTVIRGRLQNNKLSAIEDIFQAKTSGSRGHYGGRLAFDNQGYLFITVGERQAATKGDLTQHPAQDRSNHQGVVVRLKDDGRIPDDNPFVGQQNMLPEIWSYGHRNPQGLAVHPLTDDIWVGEHGPQGGDELNIVNPGLNYGWPVIGYGVNYGLGEPIHKTQTQEGMEQPLHYWVPSIATSGLMIYSGDKFPRWAGNIFVGGLRGEQLARVTLSDDAKTVVAEEILVQGLGRIRDVREGHDGYIYIADESNGRIVRLQPVAK</sequence>
<feature type="domain" description="Glucose/Sorbosone dehydrogenase" evidence="2">
    <location>
        <begin position="47"/>
        <end position="379"/>
    </location>
</feature>
<protein>
    <submittedName>
        <fullName evidence="3">Predicted glucose/sorbosone dehydrogenase</fullName>
    </submittedName>
</protein>
<dbReference type="Gene3D" id="2.120.10.30">
    <property type="entry name" value="TolB, C-terminal domain"/>
    <property type="match status" value="1"/>
</dbReference>